<feature type="region of interest" description="Disordered" evidence="1">
    <location>
        <begin position="73"/>
        <end position="169"/>
    </location>
</feature>
<evidence type="ECO:0000313" key="3">
    <source>
        <dbReference type="Proteomes" id="UP000553632"/>
    </source>
</evidence>
<feature type="region of interest" description="Disordered" evidence="1">
    <location>
        <begin position="1"/>
        <end position="31"/>
    </location>
</feature>
<feature type="compositionally biased region" description="Polar residues" evidence="1">
    <location>
        <begin position="84"/>
        <end position="103"/>
    </location>
</feature>
<comment type="caution">
    <text evidence="2">The sequence shown here is derived from an EMBL/GenBank/DDBJ whole genome shotgun (WGS) entry which is preliminary data.</text>
</comment>
<proteinExistence type="predicted"/>
<dbReference type="EMBL" id="JABANO010014811">
    <property type="protein sequence ID" value="KAF4737938.1"/>
    <property type="molecule type" value="Genomic_DNA"/>
</dbReference>
<name>A0A7J6SYD9_PEROL</name>
<feature type="compositionally biased region" description="Basic residues" evidence="1">
    <location>
        <begin position="335"/>
        <end position="346"/>
    </location>
</feature>
<feature type="compositionally biased region" description="Polar residues" evidence="1">
    <location>
        <begin position="122"/>
        <end position="132"/>
    </location>
</feature>
<keyword evidence="3" id="KW-1185">Reference proteome</keyword>
<gene>
    <name evidence="2" type="ORF">FOZ63_020951</name>
</gene>
<dbReference type="Proteomes" id="UP000553632">
    <property type="component" value="Unassembled WGS sequence"/>
</dbReference>
<dbReference type="AlphaFoldDB" id="A0A7J6SYD9"/>
<sequence>MSITQISEASPAGWQQGASVGPTTDGPAELNRKLELRRRVVENTGEVWETVASLSKADAGQRGWQRVVMAGEVTARRSNEKPSRWSTSASSTEVGLSSDTPADSSPVAARTPTPLKKKRPSLTPSTSGQSSLDAPRSEDGGPSVQRSVEPERTPCTAEDGSRGPGGYPLHVDAEVPEEHRECGITGTVHGFIVGHYGPSRVGHCSHYSLPPSSVTPRLLVFESIPSESSTQTSSFGIPTERLAVAVSMCTPRSARVVQDTLAHCEDLTQGIESPRLQVVCLRQEVARLRQLLVESERHCRVLAEHSDGFWEEEVYDIINKIHTTSHGMQQEDGHHHHHQHHHHHGQRNGLPGRLWRWLSCSRLLR</sequence>
<reference evidence="2 3" key="1">
    <citation type="submission" date="2020-04" db="EMBL/GenBank/DDBJ databases">
        <title>Perkinsus olseni comparative genomics.</title>
        <authorList>
            <person name="Bogema D.R."/>
        </authorList>
    </citation>
    <scope>NUCLEOTIDE SEQUENCE [LARGE SCALE GENOMIC DNA]</scope>
    <source>
        <strain evidence="2 3">ATCC PRA-207</strain>
    </source>
</reference>
<protein>
    <submittedName>
        <fullName evidence="2">Uncharacterized protein</fullName>
    </submittedName>
</protein>
<feature type="region of interest" description="Disordered" evidence="1">
    <location>
        <begin position="327"/>
        <end position="349"/>
    </location>
</feature>
<accession>A0A7J6SYD9</accession>
<organism evidence="2 3">
    <name type="scientific">Perkinsus olseni</name>
    <name type="common">Perkinsus atlanticus</name>
    <dbReference type="NCBI Taxonomy" id="32597"/>
    <lineage>
        <taxon>Eukaryota</taxon>
        <taxon>Sar</taxon>
        <taxon>Alveolata</taxon>
        <taxon>Perkinsozoa</taxon>
        <taxon>Perkinsea</taxon>
        <taxon>Perkinsida</taxon>
        <taxon>Perkinsidae</taxon>
        <taxon>Perkinsus</taxon>
    </lineage>
</organism>
<evidence type="ECO:0000313" key="2">
    <source>
        <dbReference type="EMBL" id="KAF4737938.1"/>
    </source>
</evidence>
<evidence type="ECO:0000256" key="1">
    <source>
        <dbReference type="SAM" id="MobiDB-lite"/>
    </source>
</evidence>
<feature type="compositionally biased region" description="Basic and acidic residues" evidence="1">
    <location>
        <begin position="74"/>
        <end position="83"/>
    </location>
</feature>